<evidence type="ECO:0000256" key="1">
    <source>
        <dbReference type="SAM" id="MobiDB-lite"/>
    </source>
</evidence>
<reference evidence="2" key="1">
    <citation type="submission" date="2022-01" db="EMBL/GenBank/DDBJ databases">
        <authorList>
            <person name="Braso-Vives M."/>
        </authorList>
    </citation>
    <scope>NUCLEOTIDE SEQUENCE</scope>
</reference>
<dbReference type="OrthoDB" id="10385571at2759"/>
<evidence type="ECO:0000313" key="2">
    <source>
        <dbReference type="EMBL" id="CAH1267364.1"/>
    </source>
</evidence>
<keyword evidence="3" id="KW-1185">Reference proteome</keyword>
<protein>
    <submittedName>
        <fullName evidence="2">Hypp3734 protein</fullName>
    </submittedName>
</protein>
<name>A0A8K0A3G4_BRALA</name>
<feature type="compositionally biased region" description="Polar residues" evidence="1">
    <location>
        <begin position="34"/>
        <end position="44"/>
    </location>
</feature>
<accession>A0A8K0A3G4</accession>
<gene>
    <name evidence="2" type="primary">Hypp3734</name>
    <name evidence="2" type="ORF">BLAG_LOCUS20749</name>
</gene>
<organism evidence="2 3">
    <name type="scientific">Branchiostoma lanceolatum</name>
    <name type="common">Common lancelet</name>
    <name type="synonym">Amphioxus lanceolatum</name>
    <dbReference type="NCBI Taxonomy" id="7740"/>
    <lineage>
        <taxon>Eukaryota</taxon>
        <taxon>Metazoa</taxon>
        <taxon>Chordata</taxon>
        <taxon>Cephalochordata</taxon>
        <taxon>Leptocardii</taxon>
        <taxon>Amphioxiformes</taxon>
        <taxon>Branchiostomatidae</taxon>
        <taxon>Branchiostoma</taxon>
    </lineage>
</organism>
<feature type="region of interest" description="Disordered" evidence="1">
    <location>
        <begin position="1"/>
        <end position="57"/>
    </location>
</feature>
<sequence>MAEKDTQQPGALLKNQSYLNNPKQLQDGKDKSQGPKQQESQTSDADGKSEQNKADVTSLQSDISDLMDKIKELQLDVPTEGGVQFKFRWNRLDLKKNVLQRRQCLQLQKQQEAKLRRSEKLVPQRKGTKVC</sequence>
<feature type="compositionally biased region" description="Polar residues" evidence="1">
    <location>
        <begin position="14"/>
        <end position="24"/>
    </location>
</feature>
<dbReference type="EMBL" id="OV696691">
    <property type="protein sequence ID" value="CAH1267364.1"/>
    <property type="molecule type" value="Genomic_DNA"/>
</dbReference>
<dbReference type="Proteomes" id="UP000838412">
    <property type="component" value="Chromosome 6"/>
</dbReference>
<evidence type="ECO:0000313" key="3">
    <source>
        <dbReference type="Proteomes" id="UP000838412"/>
    </source>
</evidence>
<dbReference type="AlphaFoldDB" id="A0A8K0A3G4"/>
<proteinExistence type="predicted"/>